<evidence type="ECO:0000313" key="1">
    <source>
        <dbReference type="EMBL" id="NMM43821.1"/>
    </source>
</evidence>
<dbReference type="Proteomes" id="UP000539372">
    <property type="component" value="Unassembled WGS sequence"/>
</dbReference>
<dbReference type="SUPFAM" id="SSF102462">
    <property type="entry name" value="Peptidyl-tRNA hydrolase II"/>
    <property type="match status" value="1"/>
</dbReference>
<reference evidence="1 2" key="1">
    <citation type="submission" date="2020-04" db="EMBL/GenBank/DDBJ databases">
        <title>Rhodospirillaceae bacterium KN72 isolated from deep sea.</title>
        <authorList>
            <person name="Zhang D.-C."/>
        </authorList>
    </citation>
    <scope>NUCLEOTIDE SEQUENCE [LARGE SCALE GENOMIC DNA]</scope>
    <source>
        <strain evidence="1 2">KN72</strain>
    </source>
</reference>
<dbReference type="Gene3D" id="3.40.1490.10">
    <property type="entry name" value="Bit1"/>
    <property type="match status" value="1"/>
</dbReference>
<evidence type="ECO:0000313" key="2">
    <source>
        <dbReference type="Proteomes" id="UP000539372"/>
    </source>
</evidence>
<gene>
    <name evidence="1" type="ORF">HH303_04990</name>
</gene>
<dbReference type="InterPro" id="IPR018988">
    <property type="entry name" value="DUF2000"/>
</dbReference>
<dbReference type="AlphaFoldDB" id="A0A7Y0HDH4"/>
<keyword evidence="2" id="KW-1185">Reference proteome</keyword>
<dbReference type="InterPro" id="IPR023476">
    <property type="entry name" value="Pep_tRNA_hydro_II_dom_sf"/>
</dbReference>
<name>A0A7Y0HDH4_9PROT</name>
<sequence length="136" mass="14644">MHFETKMAIVLHGDLLPWQGLNVAAFLAGGLAGGNPEILGEAYRDADGTVYSPLIREPIFVLTADTDTLRRTRQRAVSRGLTPAIYTADMFATDHDDANRAVVEAVGSDALDLVGVAVHGPRKDVDKVINGLKRHP</sequence>
<dbReference type="Pfam" id="PF09391">
    <property type="entry name" value="DUF2000"/>
    <property type="match status" value="1"/>
</dbReference>
<comment type="caution">
    <text evidence="1">The sequence shown here is derived from an EMBL/GenBank/DDBJ whole genome shotgun (WGS) entry which is preliminary data.</text>
</comment>
<dbReference type="EMBL" id="JABBNT010000001">
    <property type="protein sequence ID" value="NMM43821.1"/>
    <property type="molecule type" value="Genomic_DNA"/>
</dbReference>
<accession>A0A7Y0HDH4</accession>
<organism evidence="1 2">
    <name type="scientific">Pacificispira spongiicola</name>
    <dbReference type="NCBI Taxonomy" id="2729598"/>
    <lineage>
        <taxon>Bacteria</taxon>
        <taxon>Pseudomonadati</taxon>
        <taxon>Pseudomonadota</taxon>
        <taxon>Alphaproteobacteria</taxon>
        <taxon>Rhodospirillales</taxon>
        <taxon>Rhodospirillaceae</taxon>
        <taxon>Pacificispira</taxon>
    </lineage>
</organism>
<protein>
    <submittedName>
        <fullName evidence="1">DUF2000 domain-containing protein</fullName>
    </submittedName>
</protein>
<proteinExistence type="predicted"/>
<dbReference type="RefSeq" id="WP_169624065.1">
    <property type="nucleotide sequence ID" value="NZ_JABBNT010000001.1"/>
</dbReference>